<gene>
    <name evidence="2" type="ORF">KSP40_PGU012007</name>
</gene>
<dbReference type="Proteomes" id="UP001412067">
    <property type="component" value="Unassembled WGS sequence"/>
</dbReference>
<proteinExistence type="predicted"/>
<dbReference type="EMBL" id="JBBWWR010000003">
    <property type="protein sequence ID" value="KAK8969200.1"/>
    <property type="molecule type" value="Genomic_DNA"/>
</dbReference>
<reference evidence="2 3" key="1">
    <citation type="journal article" date="2022" name="Nat. Plants">
        <title>Genomes of leafy and leafless Platanthera orchids illuminate the evolution of mycoheterotrophy.</title>
        <authorList>
            <person name="Li M.H."/>
            <person name="Liu K.W."/>
            <person name="Li Z."/>
            <person name="Lu H.C."/>
            <person name="Ye Q.L."/>
            <person name="Zhang D."/>
            <person name="Wang J.Y."/>
            <person name="Li Y.F."/>
            <person name="Zhong Z.M."/>
            <person name="Liu X."/>
            <person name="Yu X."/>
            <person name="Liu D.K."/>
            <person name="Tu X.D."/>
            <person name="Liu B."/>
            <person name="Hao Y."/>
            <person name="Liao X.Y."/>
            <person name="Jiang Y.T."/>
            <person name="Sun W.H."/>
            <person name="Chen J."/>
            <person name="Chen Y.Q."/>
            <person name="Ai Y."/>
            <person name="Zhai J.W."/>
            <person name="Wu S.S."/>
            <person name="Zhou Z."/>
            <person name="Hsiao Y.Y."/>
            <person name="Wu W.L."/>
            <person name="Chen Y.Y."/>
            <person name="Lin Y.F."/>
            <person name="Hsu J.L."/>
            <person name="Li C.Y."/>
            <person name="Wang Z.W."/>
            <person name="Zhao X."/>
            <person name="Zhong W.Y."/>
            <person name="Ma X.K."/>
            <person name="Ma L."/>
            <person name="Huang J."/>
            <person name="Chen G.Z."/>
            <person name="Huang M.Z."/>
            <person name="Huang L."/>
            <person name="Peng D.H."/>
            <person name="Luo Y.B."/>
            <person name="Zou S.Q."/>
            <person name="Chen S.P."/>
            <person name="Lan S."/>
            <person name="Tsai W.C."/>
            <person name="Van de Peer Y."/>
            <person name="Liu Z.J."/>
        </authorList>
    </citation>
    <scope>NUCLEOTIDE SEQUENCE [LARGE SCALE GENOMIC DNA]</scope>
    <source>
        <strain evidence="2">Lor288</strain>
    </source>
</reference>
<keyword evidence="3" id="KW-1185">Reference proteome</keyword>
<evidence type="ECO:0000313" key="2">
    <source>
        <dbReference type="EMBL" id="KAK8969200.1"/>
    </source>
</evidence>
<organism evidence="2 3">
    <name type="scientific">Platanthera guangdongensis</name>
    <dbReference type="NCBI Taxonomy" id="2320717"/>
    <lineage>
        <taxon>Eukaryota</taxon>
        <taxon>Viridiplantae</taxon>
        <taxon>Streptophyta</taxon>
        <taxon>Embryophyta</taxon>
        <taxon>Tracheophyta</taxon>
        <taxon>Spermatophyta</taxon>
        <taxon>Magnoliopsida</taxon>
        <taxon>Liliopsida</taxon>
        <taxon>Asparagales</taxon>
        <taxon>Orchidaceae</taxon>
        <taxon>Orchidoideae</taxon>
        <taxon>Orchideae</taxon>
        <taxon>Orchidinae</taxon>
        <taxon>Platanthera</taxon>
    </lineage>
</organism>
<comment type="caution">
    <text evidence="2">The sequence shown here is derived from an EMBL/GenBank/DDBJ whole genome shotgun (WGS) entry which is preliminary data.</text>
</comment>
<feature type="region of interest" description="Disordered" evidence="1">
    <location>
        <begin position="11"/>
        <end position="43"/>
    </location>
</feature>
<name>A0ABR2N0D6_9ASPA</name>
<evidence type="ECO:0000256" key="1">
    <source>
        <dbReference type="SAM" id="MobiDB-lite"/>
    </source>
</evidence>
<sequence length="80" mass="8694">MRPLHQYRILHLPAAPPLPSKSGSHAAGGREKQPLFSSTDSAEIPSGNFMIRLRPSRAPSISTSRIWFSSVGRPASVTLE</sequence>
<evidence type="ECO:0000313" key="3">
    <source>
        <dbReference type="Proteomes" id="UP001412067"/>
    </source>
</evidence>
<accession>A0ABR2N0D6</accession>
<protein>
    <submittedName>
        <fullName evidence="2">Uncharacterized protein</fullName>
    </submittedName>
</protein>